<dbReference type="Gene3D" id="3.30.710.10">
    <property type="entry name" value="Potassium Channel Kv1.1, Chain A"/>
    <property type="match status" value="1"/>
</dbReference>
<evidence type="ECO:0000313" key="3">
    <source>
        <dbReference type="WBParaSite" id="PDA_v2.g1058.t1"/>
    </source>
</evidence>
<feature type="domain" description="BTB" evidence="1">
    <location>
        <begin position="28"/>
        <end position="79"/>
    </location>
</feature>
<sequence length="79" mass="9536">MSVERIQYDFSMQRFAVFKEQDPENGYFDVVFEIEEKKLYAHKLMLCPVSTTFKSMLSECWTKPNELIKIEGYSFDDFW</sequence>
<dbReference type="AlphaFoldDB" id="A0A914P7B0"/>
<evidence type="ECO:0000313" key="2">
    <source>
        <dbReference type="Proteomes" id="UP000887578"/>
    </source>
</evidence>
<name>A0A914P7B0_9BILA</name>
<dbReference type="Pfam" id="PF00651">
    <property type="entry name" value="BTB"/>
    <property type="match status" value="1"/>
</dbReference>
<dbReference type="InterPro" id="IPR011333">
    <property type="entry name" value="SKP1/BTB/POZ_sf"/>
</dbReference>
<dbReference type="InterPro" id="IPR000210">
    <property type="entry name" value="BTB/POZ_dom"/>
</dbReference>
<proteinExistence type="predicted"/>
<dbReference type="WBParaSite" id="PDA_v2.g1058.t1">
    <property type="protein sequence ID" value="PDA_v2.g1058.t1"/>
    <property type="gene ID" value="PDA_v2.g1058"/>
</dbReference>
<reference evidence="3" key="1">
    <citation type="submission" date="2022-11" db="UniProtKB">
        <authorList>
            <consortium name="WormBaseParasite"/>
        </authorList>
    </citation>
    <scope>IDENTIFICATION</scope>
</reference>
<dbReference type="PROSITE" id="PS50097">
    <property type="entry name" value="BTB"/>
    <property type="match status" value="1"/>
</dbReference>
<accession>A0A914P7B0</accession>
<keyword evidence="2" id="KW-1185">Reference proteome</keyword>
<organism evidence="2 3">
    <name type="scientific">Panagrolaimus davidi</name>
    <dbReference type="NCBI Taxonomy" id="227884"/>
    <lineage>
        <taxon>Eukaryota</taxon>
        <taxon>Metazoa</taxon>
        <taxon>Ecdysozoa</taxon>
        <taxon>Nematoda</taxon>
        <taxon>Chromadorea</taxon>
        <taxon>Rhabditida</taxon>
        <taxon>Tylenchina</taxon>
        <taxon>Panagrolaimomorpha</taxon>
        <taxon>Panagrolaimoidea</taxon>
        <taxon>Panagrolaimidae</taxon>
        <taxon>Panagrolaimus</taxon>
    </lineage>
</organism>
<protein>
    <submittedName>
        <fullName evidence="3">BTB domain-containing protein</fullName>
    </submittedName>
</protein>
<dbReference type="Proteomes" id="UP000887578">
    <property type="component" value="Unplaced"/>
</dbReference>
<dbReference type="SUPFAM" id="SSF54695">
    <property type="entry name" value="POZ domain"/>
    <property type="match status" value="1"/>
</dbReference>
<evidence type="ECO:0000259" key="1">
    <source>
        <dbReference type="PROSITE" id="PS50097"/>
    </source>
</evidence>